<evidence type="ECO:0000256" key="4">
    <source>
        <dbReference type="ARBA" id="ARBA00023242"/>
    </source>
</evidence>
<dbReference type="InterPro" id="IPR017970">
    <property type="entry name" value="Homeobox_CS"/>
</dbReference>
<dbReference type="GO" id="GO:0005634">
    <property type="term" value="C:nucleus"/>
    <property type="evidence" value="ECO:0007669"/>
    <property type="project" value="UniProtKB-SubCell"/>
</dbReference>
<dbReference type="SMART" id="SM00389">
    <property type="entry name" value="HOX"/>
    <property type="match status" value="1"/>
</dbReference>
<dbReference type="CDD" id="cd00086">
    <property type="entry name" value="homeodomain"/>
    <property type="match status" value="1"/>
</dbReference>
<evidence type="ECO:0000256" key="3">
    <source>
        <dbReference type="ARBA" id="ARBA00023155"/>
    </source>
</evidence>
<evidence type="ECO:0000313" key="9">
    <source>
        <dbReference type="Proteomes" id="UP001159428"/>
    </source>
</evidence>
<protein>
    <recommendedName>
        <fullName evidence="7">Homeobox domain-containing protein</fullName>
    </recommendedName>
</protein>
<dbReference type="GO" id="GO:0030154">
    <property type="term" value="P:cell differentiation"/>
    <property type="evidence" value="ECO:0007669"/>
    <property type="project" value="TreeGrafter"/>
</dbReference>
<keyword evidence="9" id="KW-1185">Reference proteome</keyword>
<evidence type="ECO:0000256" key="5">
    <source>
        <dbReference type="PROSITE-ProRule" id="PRU00108"/>
    </source>
</evidence>
<dbReference type="EMBL" id="CALNXJ010000037">
    <property type="protein sequence ID" value="CAH3142736.1"/>
    <property type="molecule type" value="Genomic_DNA"/>
</dbReference>
<comment type="caution">
    <text evidence="8">The sequence shown here is derived from an EMBL/GenBank/DDBJ whole genome shotgun (WGS) entry which is preliminary data.</text>
</comment>
<proteinExistence type="predicted"/>
<evidence type="ECO:0000256" key="2">
    <source>
        <dbReference type="ARBA" id="ARBA00023125"/>
    </source>
</evidence>
<dbReference type="InterPro" id="IPR020479">
    <property type="entry name" value="HD_metazoa"/>
</dbReference>
<dbReference type="PANTHER" id="PTHR24340">
    <property type="entry name" value="HOMEOBOX PROTEIN NKX"/>
    <property type="match status" value="1"/>
</dbReference>
<dbReference type="PANTHER" id="PTHR24340:SF109">
    <property type="entry name" value="BARH LIKE HOMEOBOX 1"/>
    <property type="match status" value="1"/>
</dbReference>
<dbReference type="InterPro" id="IPR009057">
    <property type="entry name" value="Homeodomain-like_sf"/>
</dbReference>
<dbReference type="AlphaFoldDB" id="A0AAU9XBT7"/>
<name>A0AAU9XBT7_9CNID</name>
<dbReference type="PROSITE" id="PS50071">
    <property type="entry name" value="HOMEOBOX_2"/>
    <property type="match status" value="1"/>
</dbReference>
<dbReference type="PRINTS" id="PR00024">
    <property type="entry name" value="HOMEOBOX"/>
</dbReference>
<reference evidence="8 9" key="1">
    <citation type="submission" date="2022-05" db="EMBL/GenBank/DDBJ databases">
        <authorList>
            <consortium name="Genoscope - CEA"/>
            <person name="William W."/>
        </authorList>
    </citation>
    <scope>NUCLEOTIDE SEQUENCE [LARGE SCALE GENOMIC DNA]</scope>
</reference>
<dbReference type="Proteomes" id="UP001159428">
    <property type="component" value="Unassembled WGS sequence"/>
</dbReference>
<organism evidence="8 9">
    <name type="scientific">Pocillopora meandrina</name>
    <dbReference type="NCBI Taxonomy" id="46732"/>
    <lineage>
        <taxon>Eukaryota</taxon>
        <taxon>Metazoa</taxon>
        <taxon>Cnidaria</taxon>
        <taxon>Anthozoa</taxon>
        <taxon>Hexacorallia</taxon>
        <taxon>Scleractinia</taxon>
        <taxon>Astrocoeniina</taxon>
        <taxon>Pocilloporidae</taxon>
        <taxon>Pocillopora</taxon>
    </lineage>
</organism>
<dbReference type="GO" id="GO:0000981">
    <property type="term" value="F:DNA-binding transcription factor activity, RNA polymerase II-specific"/>
    <property type="evidence" value="ECO:0007669"/>
    <property type="project" value="InterPro"/>
</dbReference>
<dbReference type="InterPro" id="IPR050394">
    <property type="entry name" value="Homeobox_NK-like"/>
</dbReference>
<evidence type="ECO:0000256" key="1">
    <source>
        <dbReference type="ARBA" id="ARBA00004123"/>
    </source>
</evidence>
<keyword evidence="2 5" id="KW-0238">DNA-binding</keyword>
<evidence type="ECO:0000256" key="6">
    <source>
        <dbReference type="RuleBase" id="RU000682"/>
    </source>
</evidence>
<dbReference type="Gene3D" id="1.10.10.60">
    <property type="entry name" value="Homeodomain-like"/>
    <property type="match status" value="1"/>
</dbReference>
<keyword evidence="3 5" id="KW-0371">Homeobox</keyword>
<feature type="DNA-binding region" description="Homeobox" evidence="5">
    <location>
        <begin position="68"/>
        <end position="127"/>
    </location>
</feature>
<gene>
    <name evidence="8" type="ORF">PMEA_00020406</name>
</gene>
<dbReference type="InterPro" id="IPR001356">
    <property type="entry name" value="HD"/>
</dbReference>
<dbReference type="PROSITE" id="PS00027">
    <property type="entry name" value="HOMEOBOX_1"/>
    <property type="match status" value="1"/>
</dbReference>
<evidence type="ECO:0000313" key="8">
    <source>
        <dbReference type="EMBL" id="CAH3142736.1"/>
    </source>
</evidence>
<dbReference type="Pfam" id="PF00046">
    <property type="entry name" value="Homeodomain"/>
    <property type="match status" value="1"/>
</dbReference>
<accession>A0AAU9XBT7</accession>
<comment type="subcellular location">
    <subcellularLocation>
        <location evidence="1 5 6">Nucleus</location>
    </subcellularLocation>
</comment>
<dbReference type="SUPFAM" id="SSF46689">
    <property type="entry name" value="Homeodomain-like"/>
    <property type="match status" value="1"/>
</dbReference>
<evidence type="ECO:0000259" key="7">
    <source>
        <dbReference type="PROSITE" id="PS50071"/>
    </source>
</evidence>
<feature type="domain" description="Homeobox" evidence="7">
    <location>
        <begin position="66"/>
        <end position="126"/>
    </location>
</feature>
<keyword evidence="4 5" id="KW-0539">Nucleus</keyword>
<sequence length="203" mass="23449">MASFTINAILGNSSLKQEKKTYAEGHHVAENSPSDACETDEANENFLDEEPHEYHRPVIREELHLNKTRRRRTAFTSNQLQSLEDTFNSKKYLTITERNNLAKSLRLSDTQIKTWFQNRRTKWKKQMAPDFEASMRLEEMKCVFNHLQTGISYCGREMPSLLHPALQLQNLNTIHSFYPSSNLHVVYGDMTTMPAHPTAGFMG</sequence>
<dbReference type="GO" id="GO:0000978">
    <property type="term" value="F:RNA polymerase II cis-regulatory region sequence-specific DNA binding"/>
    <property type="evidence" value="ECO:0007669"/>
    <property type="project" value="TreeGrafter"/>
</dbReference>